<accession>A0A2C6YFN7</accession>
<keyword evidence="2" id="KW-0808">Transferase</keyword>
<reference evidence="2" key="1">
    <citation type="submission" date="2016-05" db="EMBL/GenBank/DDBJ databases">
        <authorList>
            <person name="Lavstsen T."/>
            <person name="Jespersen J.S."/>
        </authorList>
    </citation>
    <scope>NUCLEOTIDE SEQUENCE</scope>
    <source>
        <strain evidence="2">PFRJS10</strain>
    </source>
</reference>
<evidence type="ECO:0000313" key="2">
    <source>
        <dbReference type="EMBL" id="SBN37659.1"/>
    </source>
</evidence>
<dbReference type="Gene3D" id="3.90.550.10">
    <property type="entry name" value="Spore Coat Polysaccharide Biosynthesis Protein SpsA, Chain A"/>
    <property type="match status" value="2"/>
</dbReference>
<dbReference type="SUPFAM" id="SSF53448">
    <property type="entry name" value="Nucleotide-diphospho-sugar transferases"/>
    <property type="match status" value="2"/>
</dbReference>
<dbReference type="InterPro" id="IPR050834">
    <property type="entry name" value="Glycosyltransf_2"/>
</dbReference>
<name>A0A2C6YFN7_9ACTN</name>
<organism evidence="2">
    <name type="scientific">Propionibacterium freudenreichii</name>
    <dbReference type="NCBI Taxonomy" id="1744"/>
    <lineage>
        <taxon>Bacteria</taxon>
        <taxon>Bacillati</taxon>
        <taxon>Actinomycetota</taxon>
        <taxon>Actinomycetes</taxon>
        <taxon>Propionibacteriales</taxon>
        <taxon>Propionibacteriaceae</taxon>
        <taxon>Propionibacterium</taxon>
    </lineage>
</organism>
<protein>
    <submittedName>
        <fullName evidence="2">Rhamnosyltransferase, Glycosyl transferase family 2</fullName>
    </submittedName>
</protein>
<dbReference type="AlphaFoldDB" id="A0A2C6YFN7"/>
<dbReference type="PANTHER" id="PTHR43685:SF11">
    <property type="entry name" value="GLYCOSYLTRANSFERASE TAGX-RELATED"/>
    <property type="match status" value="1"/>
</dbReference>
<dbReference type="GO" id="GO:0016740">
    <property type="term" value="F:transferase activity"/>
    <property type="evidence" value="ECO:0007669"/>
    <property type="project" value="UniProtKB-KW"/>
</dbReference>
<sequence length="587" mass="65896">MPAESSGPGARERATTRGVVSVAMATYNGAEFVTEQIASILPQLAPGDEIVIVDDASTDDTVEVISRIDDPRIRLVRNEVNLGYVHTFERALATTRGEVIFLSDQDDEWFPERVSQMLAQMGERLLLVSNWEPRGGEPGFFGRIRLRSRDSQHYLRNIAGILIGYRLHWGCAMVIRRELLDIALPFPRWMNESHDQYLAMAANMARSVRYMEANTVWHRLHDRNLTPQKPRALAKIAQARVKLFGELAVLGSRLADRRDQALMAPERDVHLSDLPASDDGVESGRRVAIVLSAFNPPDDLPERVHDWTQWFGPVVIVDDGSPSPAPGIWDRLTDAGATVLHNPRNMGIAHALNKGIERARDDFDLDWVLTVDQDSAMDRDYVHHAFDALDNDDEPGRVGMIGAATQNGVALKTMAGPRGVTELLSPMQSGTLMKAQMLDAVGPLREDYVIDSVDDEYNARARKNGYVLLAAPKCDLTHSLGSSRPMKILGRTVHIGRRELKVIYHAPFRVYYITRNSIYTAKSYFYRQPVWVARRMFMEVQSAMMRIVFGPNRRLLVLATVRGIGDALRHHTGVISDQLARRLNPSR</sequence>
<evidence type="ECO:0000259" key="1">
    <source>
        <dbReference type="Pfam" id="PF00535"/>
    </source>
</evidence>
<feature type="domain" description="Glycosyltransferase 2-like" evidence="1">
    <location>
        <begin position="21"/>
        <end position="180"/>
    </location>
</feature>
<dbReference type="EMBL" id="LT576035">
    <property type="protein sequence ID" value="SBN37659.1"/>
    <property type="molecule type" value="Genomic_DNA"/>
</dbReference>
<proteinExistence type="predicted"/>
<feature type="domain" description="Glycosyltransferase 2-like" evidence="1">
    <location>
        <begin position="289"/>
        <end position="394"/>
    </location>
</feature>
<dbReference type="PANTHER" id="PTHR43685">
    <property type="entry name" value="GLYCOSYLTRANSFERASE"/>
    <property type="match status" value="1"/>
</dbReference>
<gene>
    <name evidence="2" type="ORF">PFR_JS10_16</name>
</gene>
<dbReference type="InterPro" id="IPR029044">
    <property type="entry name" value="Nucleotide-diphossugar_trans"/>
</dbReference>
<dbReference type="InterPro" id="IPR001173">
    <property type="entry name" value="Glyco_trans_2-like"/>
</dbReference>
<dbReference type="Pfam" id="PF00535">
    <property type="entry name" value="Glycos_transf_2"/>
    <property type="match status" value="2"/>
</dbReference>